<feature type="domain" description="F-box" evidence="1">
    <location>
        <begin position="23"/>
        <end position="75"/>
    </location>
</feature>
<evidence type="ECO:0000313" key="2">
    <source>
        <dbReference type="EMBL" id="VVA25418.1"/>
    </source>
</evidence>
<dbReference type="InterPro" id="IPR032675">
    <property type="entry name" value="LRR_dom_sf"/>
</dbReference>
<dbReference type="InterPro" id="IPR050232">
    <property type="entry name" value="FBL13/AtMIF1-like"/>
</dbReference>
<sequence length="340" mass="38582">MGKLPAASASYQTQATSSSESLTDRFSDLPDDIAHLILSPLPFKDLTRVGSVSKRCRQLHLSVPVVDFATYWSEVMTVEKKSLQRFCMDWHFYPSKTIEQLSDDNLRVTRWVRNALKCKVEELHLRIFLPDNTFSLPSCVFLSQSLRSLSVEMRKQILEAPSLSFSSNLHCLILKDVKIVDERFFKWISCSCKCIKKLMLCGIKGARNITIESSSLENFSCSIDGVGDLEHLNISAKIWENLLVWKKLCLKPPVNEFYNVFGLLCSIRSAKVLTISAETIEAFKEGSMAAPRLDNICKLKARTRNLDDDLVPALVSLLRGMPNLKILYISTNPFYRKNVC</sequence>
<protein>
    <submittedName>
        <fullName evidence="2">PREDICTED: F-box/LRR-repeat</fullName>
    </submittedName>
</protein>
<dbReference type="InParanoid" id="A0A5E4FIF0"/>
<gene>
    <name evidence="2" type="ORF">ALMOND_2B015496</name>
</gene>
<dbReference type="SUPFAM" id="SSF52047">
    <property type="entry name" value="RNI-like"/>
    <property type="match status" value="1"/>
</dbReference>
<evidence type="ECO:0000259" key="1">
    <source>
        <dbReference type="PROSITE" id="PS50181"/>
    </source>
</evidence>
<dbReference type="InterPro" id="IPR036047">
    <property type="entry name" value="F-box-like_dom_sf"/>
</dbReference>
<dbReference type="Pfam" id="PF24758">
    <property type="entry name" value="LRR_At5g56370"/>
    <property type="match status" value="1"/>
</dbReference>
<reference evidence="3" key="1">
    <citation type="journal article" date="2020" name="Plant J.">
        <title>Transposons played a major role in the diversification between the closely related almond and peach genomes: results from the almond genome sequence.</title>
        <authorList>
            <person name="Alioto T."/>
            <person name="Alexiou K.G."/>
            <person name="Bardil A."/>
            <person name="Barteri F."/>
            <person name="Castanera R."/>
            <person name="Cruz F."/>
            <person name="Dhingra A."/>
            <person name="Duval H."/>
            <person name="Fernandez I Marti A."/>
            <person name="Frias L."/>
            <person name="Galan B."/>
            <person name="Garcia J.L."/>
            <person name="Howad W."/>
            <person name="Gomez-Garrido J."/>
            <person name="Gut M."/>
            <person name="Julca I."/>
            <person name="Morata J."/>
            <person name="Puigdomenech P."/>
            <person name="Ribeca P."/>
            <person name="Rubio Cabetas M.J."/>
            <person name="Vlasova A."/>
            <person name="Wirthensohn M."/>
            <person name="Garcia-Mas J."/>
            <person name="Gabaldon T."/>
            <person name="Casacuberta J.M."/>
            <person name="Arus P."/>
        </authorList>
    </citation>
    <scope>NUCLEOTIDE SEQUENCE [LARGE SCALE GENOMIC DNA]</scope>
    <source>
        <strain evidence="3">cv. Texas</strain>
    </source>
</reference>
<dbReference type="Gene3D" id="1.20.1280.50">
    <property type="match status" value="1"/>
</dbReference>
<dbReference type="EMBL" id="CABIKO010000093">
    <property type="protein sequence ID" value="VVA25418.1"/>
    <property type="molecule type" value="Genomic_DNA"/>
</dbReference>
<dbReference type="Gene3D" id="3.80.10.10">
    <property type="entry name" value="Ribonuclease Inhibitor"/>
    <property type="match status" value="1"/>
</dbReference>
<dbReference type="SUPFAM" id="SSF81383">
    <property type="entry name" value="F-box domain"/>
    <property type="match status" value="1"/>
</dbReference>
<dbReference type="SMART" id="SM00256">
    <property type="entry name" value="FBOX"/>
    <property type="match status" value="1"/>
</dbReference>
<dbReference type="InterPro" id="IPR001810">
    <property type="entry name" value="F-box_dom"/>
</dbReference>
<dbReference type="PANTHER" id="PTHR31900:SF27">
    <property type="entry name" value="FBD DOMAIN-CONTAINING PROTEIN"/>
    <property type="match status" value="1"/>
</dbReference>
<dbReference type="Pfam" id="PF00646">
    <property type="entry name" value="F-box"/>
    <property type="match status" value="1"/>
</dbReference>
<dbReference type="Proteomes" id="UP000327085">
    <property type="component" value="Chromosome 6"/>
</dbReference>
<evidence type="ECO:0000313" key="3">
    <source>
        <dbReference type="Proteomes" id="UP000327085"/>
    </source>
</evidence>
<proteinExistence type="predicted"/>
<dbReference type="AlphaFoldDB" id="A0A5E4FIF0"/>
<dbReference type="OMA" id="RTHQNKV"/>
<dbReference type="Gramene" id="VVA25418">
    <property type="protein sequence ID" value="VVA25418"/>
    <property type="gene ID" value="Prudul26B015496"/>
</dbReference>
<dbReference type="PROSITE" id="PS50181">
    <property type="entry name" value="FBOX"/>
    <property type="match status" value="1"/>
</dbReference>
<dbReference type="PANTHER" id="PTHR31900">
    <property type="entry name" value="F-BOX/RNI SUPERFAMILY PROTEIN-RELATED"/>
    <property type="match status" value="1"/>
</dbReference>
<name>A0A5E4FIF0_PRUDU</name>
<dbReference type="InterPro" id="IPR055411">
    <property type="entry name" value="LRR_FXL15/At3g58940/PEG3-like"/>
</dbReference>
<organism evidence="2 3">
    <name type="scientific">Prunus dulcis</name>
    <name type="common">Almond</name>
    <name type="synonym">Amygdalus dulcis</name>
    <dbReference type="NCBI Taxonomy" id="3755"/>
    <lineage>
        <taxon>Eukaryota</taxon>
        <taxon>Viridiplantae</taxon>
        <taxon>Streptophyta</taxon>
        <taxon>Embryophyta</taxon>
        <taxon>Tracheophyta</taxon>
        <taxon>Spermatophyta</taxon>
        <taxon>Magnoliopsida</taxon>
        <taxon>eudicotyledons</taxon>
        <taxon>Gunneridae</taxon>
        <taxon>Pentapetalae</taxon>
        <taxon>rosids</taxon>
        <taxon>fabids</taxon>
        <taxon>Rosales</taxon>
        <taxon>Rosaceae</taxon>
        <taxon>Amygdaloideae</taxon>
        <taxon>Amygdaleae</taxon>
        <taxon>Prunus</taxon>
    </lineage>
</organism>
<accession>A0A5E4FIF0</accession>